<evidence type="ECO:0000256" key="1">
    <source>
        <dbReference type="SAM" id="MobiDB-lite"/>
    </source>
</evidence>
<protein>
    <recommendedName>
        <fullName evidence="4">Phage protein D</fullName>
    </recommendedName>
</protein>
<comment type="caution">
    <text evidence="2">The sequence shown here is derived from an EMBL/GenBank/DDBJ whole genome shotgun (WGS) entry which is preliminary data.</text>
</comment>
<proteinExistence type="predicted"/>
<evidence type="ECO:0000313" key="3">
    <source>
        <dbReference type="Proteomes" id="UP001143370"/>
    </source>
</evidence>
<sequence length="336" mass="35607">MKTPVFQLFKGDTNLMGSMAPYFLGAGLTDEVGIQNDQLQVFLNDEGRRLPLPKEGDLLKPWAGYAETQVLPLGAFKVERYGLGWEPGGAEAMVMTARAVTYAGEVKAGGTMHFDDRSLADILGEVARSAGLSLAIDPQLAEVRIPYVLRWEASPIDFASRLAAEHGGIVKPGGEKLAVVRRGAGTDAAGTELPRIRVQRLGSSGWNVEGEPRPRFGKVAAAWQDPTSGRRKLAEKSAGSEGPTNNLIHPRATKAEAEAAAEARARELNTLTGSGFFVTEFDPAYSAGALVEASGFGEGIDGTWPSERISTSWEKGAPVLSTIDVTAKPEGGQGDG</sequence>
<evidence type="ECO:0000313" key="2">
    <source>
        <dbReference type="EMBL" id="GLK74659.1"/>
    </source>
</evidence>
<dbReference type="RefSeq" id="WP_213374582.1">
    <property type="nucleotide sequence ID" value="NZ_BSFJ01000048.1"/>
</dbReference>
<gene>
    <name evidence="2" type="ORF">GCM10017643_47780</name>
</gene>
<accession>A0A9W6JF91</accession>
<dbReference type="Pfam" id="PF05954">
    <property type="entry name" value="Phage_GPD"/>
    <property type="match status" value="1"/>
</dbReference>
<organism evidence="2 3">
    <name type="scientific">Ancylobacter dichloromethanicus</name>
    <dbReference type="NCBI Taxonomy" id="518825"/>
    <lineage>
        <taxon>Bacteria</taxon>
        <taxon>Pseudomonadati</taxon>
        <taxon>Pseudomonadota</taxon>
        <taxon>Alphaproteobacteria</taxon>
        <taxon>Hyphomicrobiales</taxon>
        <taxon>Xanthobacteraceae</taxon>
        <taxon>Ancylobacter</taxon>
    </lineage>
</organism>
<dbReference type="AlphaFoldDB" id="A0A9W6JF91"/>
<dbReference type="EMBL" id="BSFJ01000048">
    <property type="protein sequence ID" value="GLK74659.1"/>
    <property type="molecule type" value="Genomic_DNA"/>
</dbReference>
<keyword evidence="3" id="KW-1185">Reference proteome</keyword>
<feature type="region of interest" description="Disordered" evidence="1">
    <location>
        <begin position="225"/>
        <end position="251"/>
    </location>
</feature>
<evidence type="ECO:0008006" key="4">
    <source>
        <dbReference type="Google" id="ProtNLM"/>
    </source>
</evidence>
<reference evidence="2" key="1">
    <citation type="journal article" date="2014" name="Int. J. Syst. Evol. Microbiol.">
        <title>Complete genome sequence of Corynebacterium casei LMG S-19264T (=DSM 44701T), isolated from a smear-ripened cheese.</title>
        <authorList>
            <consortium name="US DOE Joint Genome Institute (JGI-PGF)"/>
            <person name="Walter F."/>
            <person name="Albersmeier A."/>
            <person name="Kalinowski J."/>
            <person name="Ruckert C."/>
        </authorList>
    </citation>
    <scope>NUCLEOTIDE SEQUENCE</scope>
    <source>
        <strain evidence="2">VKM B-2484</strain>
    </source>
</reference>
<dbReference type="Proteomes" id="UP001143370">
    <property type="component" value="Unassembled WGS sequence"/>
</dbReference>
<dbReference type="SUPFAM" id="SSF69279">
    <property type="entry name" value="Phage tail proteins"/>
    <property type="match status" value="1"/>
</dbReference>
<reference evidence="2" key="2">
    <citation type="submission" date="2023-01" db="EMBL/GenBank/DDBJ databases">
        <authorList>
            <person name="Sun Q."/>
            <person name="Evtushenko L."/>
        </authorList>
    </citation>
    <scope>NUCLEOTIDE SEQUENCE</scope>
    <source>
        <strain evidence="2">VKM B-2484</strain>
    </source>
</reference>
<name>A0A9W6JF91_9HYPH</name>